<sequence length="191" mass="21919">MSRQLHEIEQKLVVLKDALIAAYKEMQEIKERSQESNRLDITSFFSYNVILPNEDRKDPIIIGSFVIKNNGTAVLTDPLICLRFQPIDAFSLTAKIGSEQIIDQDYSPVPAETWNYINEEEGKEIAEKTGEYWLEPLSTTFLEPGELLSFTNFQIKLNKEKIDRKFKLEGFVYGEELENGLAPLNKITLNV</sequence>
<evidence type="ECO:0000313" key="2">
    <source>
        <dbReference type="Proteomes" id="UP001596410"/>
    </source>
</evidence>
<reference evidence="2" key="1">
    <citation type="journal article" date="2019" name="Int. J. Syst. Evol. Microbiol.">
        <title>The Global Catalogue of Microorganisms (GCM) 10K type strain sequencing project: providing services to taxonomists for standard genome sequencing and annotation.</title>
        <authorList>
            <consortium name="The Broad Institute Genomics Platform"/>
            <consortium name="The Broad Institute Genome Sequencing Center for Infectious Disease"/>
            <person name="Wu L."/>
            <person name="Ma J."/>
        </authorList>
    </citation>
    <scope>NUCLEOTIDE SEQUENCE [LARGE SCALE GENOMIC DNA]</scope>
    <source>
        <strain evidence="2">CGMCC 4.1621</strain>
    </source>
</reference>
<dbReference type="Proteomes" id="UP001596410">
    <property type="component" value="Unassembled WGS sequence"/>
</dbReference>
<dbReference type="EMBL" id="JBHSZV010000061">
    <property type="protein sequence ID" value="MFC7063876.1"/>
    <property type="molecule type" value="Genomic_DNA"/>
</dbReference>
<keyword evidence="2" id="KW-1185">Reference proteome</keyword>
<accession>A0ABW2ER26</accession>
<protein>
    <submittedName>
        <fullName evidence="1">Uncharacterized protein</fullName>
    </submittedName>
</protein>
<gene>
    <name evidence="1" type="ORF">ACFQIC_18930</name>
</gene>
<dbReference type="RefSeq" id="WP_204710706.1">
    <property type="nucleotide sequence ID" value="NZ_JBHSZV010000061.1"/>
</dbReference>
<proteinExistence type="predicted"/>
<comment type="caution">
    <text evidence="1">The sequence shown here is derived from an EMBL/GenBank/DDBJ whole genome shotgun (WGS) entry which is preliminary data.</text>
</comment>
<name>A0ABW2ER26_9BACI</name>
<organism evidence="1 2">
    <name type="scientific">Halobacillus seohaensis</name>
    <dbReference type="NCBI Taxonomy" id="447421"/>
    <lineage>
        <taxon>Bacteria</taxon>
        <taxon>Bacillati</taxon>
        <taxon>Bacillota</taxon>
        <taxon>Bacilli</taxon>
        <taxon>Bacillales</taxon>
        <taxon>Bacillaceae</taxon>
        <taxon>Halobacillus</taxon>
    </lineage>
</organism>
<evidence type="ECO:0000313" key="1">
    <source>
        <dbReference type="EMBL" id="MFC7063876.1"/>
    </source>
</evidence>